<dbReference type="EMBL" id="JADOUA010000001">
    <property type="protein sequence ID" value="MBG6086898.1"/>
    <property type="molecule type" value="Genomic_DNA"/>
</dbReference>
<keyword evidence="1 2" id="KW-0129">CBS domain</keyword>
<dbReference type="SUPFAM" id="SSF54631">
    <property type="entry name" value="CBS-domain pair"/>
    <property type="match status" value="1"/>
</dbReference>
<name>A0A931GH04_9ACTN</name>
<dbReference type="Proteomes" id="UP000614047">
    <property type="component" value="Unassembled WGS sequence"/>
</dbReference>
<accession>A0A931GH04</accession>
<dbReference type="PANTHER" id="PTHR43080:SF2">
    <property type="entry name" value="CBS DOMAIN-CONTAINING PROTEIN"/>
    <property type="match status" value="1"/>
</dbReference>
<comment type="caution">
    <text evidence="4">The sequence shown here is derived from an EMBL/GenBank/DDBJ whole genome shotgun (WGS) entry which is preliminary data.</text>
</comment>
<evidence type="ECO:0000259" key="3">
    <source>
        <dbReference type="PROSITE" id="PS51371"/>
    </source>
</evidence>
<dbReference type="InterPro" id="IPR046342">
    <property type="entry name" value="CBS_dom_sf"/>
</dbReference>
<feature type="domain" description="CBS" evidence="3">
    <location>
        <begin position="71"/>
        <end position="124"/>
    </location>
</feature>
<reference evidence="4" key="1">
    <citation type="submission" date="2020-11" db="EMBL/GenBank/DDBJ databases">
        <title>Sequencing the genomes of 1000 actinobacteria strains.</title>
        <authorList>
            <person name="Klenk H.-P."/>
        </authorList>
    </citation>
    <scope>NUCLEOTIDE SEQUENCE</scope>
    <source>
        <strain evidence="4">DSM 43175</strain>
    </source>
</reference>
<proteinExistence type="predicted"/>
<gene>
    <name evidence="4" type="ORF">IW256_001011</name>
</gene>
<evidence type="ECO:0000256" key="2">
    <source>
        <dbReference type="PROSITE-ProRule" id="PRU00703"/>
    </source>
</evidence>
<protein>
    <submittedName>
        <fullName evidence="4">CBS domain-containing protein</fullName>
    </submittedName>
</protein>
<evidence type="ECO:0000256" key="1">
    <source>
        <dbReference type="ARBA" id="ARBA00023122"/>
    </source>
</evidence>
<dbReference type="SMART" id="SM00116">
    <property type="entry name" value="CBS"/>
    <property type="match status" value="2"/>
</dbReference>
<dbReference type="PANTHER" id="PTHR43080">
    <property type="entry name" value="CBS DOMAIN-CONTAINING PROTEIN CBSX3, MITOCHONDRIAL"/>
    <property type="match status" value="1"/>
</dbReference>
<dbReference type="AlphaFoldDB" id="A0A931GH04"/>
<sequence length="124" mass="13435">MLIGNVYRPMVLSCQRDEPLATVARRMAEKRVGALAVLDGDRVTGIITERDLVGALARSADPAGENAAAYASPHVRTAGLDEDSQEVARRMLDADIRHLPVDDHGRVVGMVSMRDLLALETWAS</sequence>
<dbReference type="RefSeq" id="WP_197009834.1">
    <property type="nucleotide sequence ID" value="NZ_BAABES010000007.1"/>
</dbReference>
<organism evidence="4 5">
    <name type="scientific">Actinomadura viridis</name>
    <dbReference type="NCBI Taxonomy" id="58110"/>
    <lineage>
        <taxon>Bacteria</taxon>
        <taxon>Bacillati</taxon>
        <taxon>Actinomycetota</taxon>
        <taxon>Actinomycetes</taxon>
        <taxon>Streptosporangiales</taxon>
        <taxon>Thermomonosporaceae</taxon>
        <taxon>Actinomadura</taxon>
    </lineage>
</organism>
<dbReference type="Pfam" id="PF00571">
    <property type="entry name" value="CBS"/>
    <property type="match status" value="2"/>
</dbReference>
<dbReference type="PROSITE" id="PS51371">
    <property type="entry name" value="CBS"/>
    <property type="match status" value="2"/>
</dbReference>
<dbReference type="Gene3D" id="3.10.580.10">
    <property type="entry name" value="CBS-domain"/>
    <property type="match status" value="1"/>
</dbReference>
<dbReference type="InterPro" id="IPR000644">
    <property type="entry name" value="CBS_dom"/>
</dbReference>
<evidence type="ECO:0000313" key="4">
    <source>
        <dbReference type="EMBL" id="MBG6086898.1"/>
    </source>
</evidence>
<dbReference type="InterPro" id="IPR051257">
    <property type="entry name" value="Diverse_CBS-Domain"/>
</dbReference>
<keyword evidence="5" id="KW-1185">Reference proteome</keyword>
<feature type="domain" description="CBS" evidence="3">
    <location>
        <begin position="7"/>
        <end position="62"/>
    </location>
</feature>
<evidence type="ECO:0000313" key="5">
    <source>
        <dbReference type="Proteomes" id="UP000614047"/>
    </source>
</evidence>